<accession>A0AAU2JIU4</accession>
<dbReference type="EMBL" id="CP108264">
    <property type="protein sequence ID" value="WTU72639.1"/>
    <property type="molecule type" value="Genomic_DNA"/>
</dbReference>
<reference evidence="1" key="1">
    <citation type="submission" date="2022-10" db="EMBL/GenBank/DDBJ databases">
        <title>The complete genomes of actinobacterial strains from the NBC collection.</title>
        <authorList>
            <person name="Joergensen T.S."/>
            <person name="Alvarez Arevalo M."/>
            <person name="Sterndorff E.B."/>
            <person name="Faurdal D."/>
            <person name="Vuksanovic O."/>
            <person name="Mourched A.-S."/>
            <person name="Charusanti P."/>
            <person name="Shaw S."/>
            <person name="Blin K."/>
            <person name="Weber T."/>
        </authorList>
    </citation>
    <scope>NUCLEOTIDE SEQUENCE</scope>
    <source>
        <strain evidence="1">NBC_00049</strain>
    </source>
</reference>
<organism evidence="1">
    <name type="scientific">Streptomyces sp. NBC_00049</name>
    <dbReference type="NCBI Taxonomy" id="2903617"/>
    <lineage>
        <taxon>Bacteria</taxon>
        <taxon>Bacillati</taxon>
        <taxon>Actinomycetota</taxon>
        <taxon>Actinomycetes</taxon>
        <taxon>Kitasatosporales</taxon>
        <taxon>Streptomycetaceae</taxon>
        <taxon>Streptomyces</taxon>
    </lineage>
</organism>
<dbReference type="AlphaFoldDB" id="A0AAU2JIU4"/>
<sequence length="73" mass="8128">MPQQVTNADMQEIAAALGVEITWMDTDGEPTPWVDTEGLRILAENAPDQAAGRRFLDWLDQRERDSRADPSAS</sequence>
<evidence type="ECO:0000313" key="1">
    <source>
        <dbReference type="EMBL" id="WTU72639.1"/>
    </source>
</evidence>
<protein>
    <submittedName>
        <fullName evidence="1">Uncharacterized protein</fullName>
    </submittedName>
</protein>
<proteinExistence type="predicted"/>
<gene>
    <name evidence="1" type="ORF">OG327_04375</name>
</gene>
<name>A0AAU2JIU4_9ACTN</name>